<comment type="caution">
    <text evidence="1">The sequence shown here is derived from an EMBL/GenBank/DDBJ whole genome shotgun (WGS) entry which is preliminary data.</text>
</comment>
<protein>
    <submittedName>
        <fullName evidence="1">Uncharacterized protein</fullName>
    </submittedName>
</protein>
<dbReference type="EMBL" id="BMWZ01000002">
    <property type="protein sequence ID" value="GGZ75658.1"/>
    <property type="molecule type" value="Genomic_DNA"/>
</dbReference>
<evidence type="ECO:0000313" key="2">
    <source>
        <dbReference type="Proteomes" id="UP000636004"/>
    </source>
</evidence>
<gene>
    <name evidence="1" type="ORF">GCM10007028_11480</name>
</gene>
<dbReference type="Proteomes" id="UP000636004">
    <property type="component" value="Unassembled WGS sequence"/>
</dbReference>
<reference evidence="1" key="2">
    <citation type="submission" date="2020-09" db="EMBL/GenBank/DDBJ databases">
        <authorList>
            <person name="Sun Q."/>
            <person name="Kim S."/>
        </authorList>
    </citation>
    <scope>NUCLEOTIDE SEQUENCE</scope>
    <source>
        <strain evidence="1">KCTC 12710</strain>
    </source>
</reference>
<proteinExistence type="predicted"/>
<dbReference type="AlphaFoldDB" id="A0A918QWB9"/>
<keyword evidence="2" id="KW-1185">Reference proteome</keyword>
<sequence>MIIWSKGTISKLNLKLPIPKKYSGKYIDTQTAEKINREYEKPLNNGNHLTAMERETKPIIRNNPVNVL</sequence>
<evidence type="ECO:0000313" key="1">
    <source>
        <dbReference type="EMBL" id="GGZ75658.1"/>
    </source>
</evidence>
<organism evidence="1 2">
    <name type="scientific">Algibacter mikhailovii</name>
    <dbReference type="NCBI Taxonomy" id="425498"/>
    <lineage>
        <taxon>Bacteria</taxon>
        <taxon>Pseudomonadati</taxon>
        <taxon>Bacteroidota</taxon>
        <taxon>Flavobacteriia</taxon>
        <taxon>Flavobacteriales</taxon>
        <taxon>Flavobacteriaceae</taxon>
        <taxon>Algibacter</taxon>
    </lineage>
</organism>
<accession>A0A918QWB9</accession>
<name>A0A918QWB9_9FLAO</name>
<reference evidence="1" key="1">
    <citation type="journal article" date="2014" name="Int. J. Syst. Evol. Microbiol.">
        <title>Complete genome sequence of Corynebacterium casei LMG S-19264T (=DSM 44701T), isolated from a smear-ripened cheese.</title>
        <authorList>
            <consortium name="US DOE Joint Genome Institute (JGI-PGF)"/>
            <person name="Walter F."/>
            <person name="Albersmeier A."/>
            <person name="Kalinowski J."/>
            <person name="Ruckert C."/>
        </authorList>
    </citation>
    <scope>NUCLEOTIDE SEQUENCE</scope>
    <source>
        <strain evidence="1">KCTC 12710</strain>
    </source>
</reference>